<keyword evidence="1" id="KW-0560">Oxidoreductase</keyword>
<dbReference type="Pfam" id="PF05721">
    <property type="entry name" value="PhyH"/>
    <property type="match status" value="1"/>
</dbReference>
<dbReference type="Gene3D" id="2.60.120.620">
    <property type="entry name" value="q2cbj1_9rhob like domain"/>
    <property type="match status" value="1"/>
</dbReference>
<dbReference type="PANTHER" id="PTHR20883">
    <property type="entry name" value="PHYTANOYL-COA DIOXYGENASE DOMAIN CONTAINING 1"/>
    <property type="match status" value="1"/>
</dbReference>
<dbReference type="GO" id="GO:0016706">
    <property type="term" value="F:2-oxoglutarate-dependent dioxygenase activity"/>
    <property type="evidence" value="ECO:0007669"/>
    <property type="project" value="UniProtKB-ARBA"/>
</dbReference>
<proteinExistence type="predicted"/>
<comment type="caution">
    <text evidence="1">The sequence shown here is derived from an EMBL/GenBank/DDBJ whole genome shotgun (WGS) entry which is preliminary data.</text>
</comment>
<evidence type="ECO:0000313" key="2">
    <source>
        <dbReference type="Proteomes" id="UP000282311"/>
    </source>
</evidence>
<protein>
    <submittedName>
        <fullName evidence="1">Phytanoyl-CoA dioxygenase family protein</fullName>
    </submittedName>
</protein>
<evidence type="ECO:0000313" key="1">
    <source>
        <dbReference type="EMBL" id="RKN86223.1"/>
    </source>
</evidence>
<reference evidence="1 2" key="1">
    <citation type="journal article" date="2007" name="Int. J. Syst. Evol. Microbiol.">
        <title>Paenibacillus ginsengarvi sp. nov., isolated from soil from ginseng cultivation.</title>
        <authorList>
            <person name="Yoon M.H."/>
            <person name="Ten L.N."/>
            <person name="Im W.T."/>
        </authorList>
    </citation>
    <scope>NUCLEOTIDE SEQUENCE [LARGE SCALE GENOMIC DNA]</scope>
    <source>
        <strain evidence="1 2">KCTC 13059</strain>
    </source>
</reference>
<organism evidence="1 2">
    <name type="scientific">Paenibacillus ginsengarvi</name>
    <dbReference type="NCBI Taxonomy" id="400777"/>
    <lineage>
        <taxon>Bacteria</taxon>
        <taxon>Bacillati</taxon>
        <taxon>Bacillota</taxon>
        <taxon>Bacilli</taxon>
        <taxon>Bacillales</taxon>
        <taxon>Paenibacillaceae</taxon>
        <taxon>Paenibacillus</taxon>
    </lineage>
</organism>
<accession>A0A3B0CLF9</accession>
<dbReference type="GO" id="GO:0005506">
    <property type="term" value="F:iron ion binding"/>
    <property type="evidence" value="ECO:0007669"/>
    <property type="project" value="UniProtKB-ARBA"/>
</dbReference>
<dbReference type="PANTHER" id="PTHR20883:SF48">
    <property type="entry name" value="ECTOINE DIOXYGENASE"/>
    <property type="match status" value="1"/>
</dbReference>
<dbReference type="SUPFAM" id="SSF51197">
    <property type="entry name" value="Clavaminate synthase-like"/>
    <property type="match status" value="1"/>
</dbReference>
<dbReference type="InterPro" id="IPR008775">
    <property type="entry name" value="Phytyl_CoA_dOase-like"/>
</dbReference>
<gene>
    <name evidence="1" type="ORF">D7M11_04220</name>
</gene>
<dbReference type="AlphaFoldDB" id="A0A3B0CLF9"/>
<keyword evidence="1" id="KW-0223">Dioxygenase</keyword>
<dbReference type="Proteomes" id="UP000282311">
    <property type="component" value="Unassembled WGS sequence"/>
</dbReference>
<dbReference type="EMBL" id="RBAH01000002">
    <property type="protein sequence ID" value="RKN86223.1"/>
    <property type="molecule type" value="Genomic_DNA"/>
</dbReference>
<sequence>MHVLDIHKDIRYGYEMEAKQKSEGASGMRNTLTYAELDAFKQNGYLVLRGVFSREETLLWKAETNRLLHLDERIINPLNVRVGFRKNGDLSTIEKFDPLVDISPVFDELAKDERILTPLRDIYLDEPLLFKDKLIFKLPGVSGYTMHQDAAFWQGFPFEGLISVMVAVDGASRANGGLELFPGYHDRFRSTPGELRNFNAEEIAQIDLTTGNLVETEPGDLILFHSLTPHRSGPNTADYSRTQLYLTYSPSRNGQLYKAHYQHFVRYGSRHKTEETVNQSYFL</sequence>
<keyword evidence="2" id="KW-1185">Reference proteome</keyword>
<name>A0A3B0CLF9_9BACL</name>